<keyword evidence="8" id="KW-1185">Reference proteome</keyword>
<name>A0A1M5SNM7_9FIRM</name>
<evidence type="ECO:0000313" key="7">
    <source>
        <dbReference type="EMBL" id="SHH40106.1"/>
    </source>
</evidence>
<dbReference type="InterPro" id="IPR029045">
    <property type="entry name" value="ClpP/crotonase-like_dom_sf"/>
</dbReference>
<accession>A0A1M5SNM7</accession>
<dbReference type="SMART" id="SM00245">
    <property type="entry name" value="TSPc"/>
    <property type="match status" value="1"/>
</dbReference>
<dbReference type="AlphaFoldDB" id="A0A1M5SNM7"/>
<keyword evidence="4 5" id="KW-0720">Serine protease</keyword>
<dbReference type="STRING" id="1123350.SAMN02744040_01836"/>
<evidence type="ECO:0000256" key="2">
    <source>
        <dbReference type="ARBA" id="ARBA00022670"/>
    </source>
</evidence>
<dbReference type="CDD" id="cd07560">
    <property type="entry name" value="Peptidase_S41_CPP"/>
    <property type="match status" value="1"/>
</dbReference>
<evidence type="ECO:0000256" key="4">
    <source>
        <dbReference type="ARBA" id="ARBA00022825"/>
    </source>
</evidence>
<dbReference type="InterPro" id="IPR001478">
    <property type="entry name" value="PDZ"/>
</dbReference>
<dbReference type="NCBIfam" id="TIGR00225">
    <property type="entry name" value="prc"/>
    <property type="match status" value="1"/>
</dbReference>
<sequence length="384" mass="42643">MISKKKAIIWGSILVLITSLITVNVQLVLGDRVLVSREVFDEYNKFSKMYSLKKVIEKNYYTKVKEEDLVNGAIKGLFEGLNDPYSQYMTKEEFKDLMEYTEGSYSGIGVIVTPGEDGFITVVSAIEDTPGFRAGIKPGDKIVKVNGKNVTAKEMDKAVSMMKGKAKTKVTLTIARENKKTFDLTIKREKIRLKTVKSQVLEDNIGYIRITMFDKKTADDFKQNLKELQSKNIKGLIIDLRDNPGGLLDQCKEIADELLGEGIIVYTKDNKGNKEYLKSDSNKIDIPLALLVNEGSASASEILSGAVRDNKAGVLIGTTTFGKGLVQTVKDLRDGTGFKLTIAQYFTPNGEYIHGKGIKPDIVVEKVEDQLPKAIEYIKSKIGQ</sequence>
<keyword evidence="3 5" id="KW-0378">Hydrolase</keyword>
<organism evidence="7 8">
    <name type="scientific">Tepidibacter thalassicus DSM 15285</name>
    <dbReference type="NCBI Taxonomy" id="1123350"/>
    <lineage>
        <taxon>Bacteria</taxon>
        <taxon>Bacillati</taxon>
        <taxon>Bacillota</taxon>
        <taxon>Clostridia</taxon>
        <taxon>Peptostreptococcales</taxon>
        <taxon>Peptostreptococcaceae</taxon>
        <taxon>Tepidibacter</taxon>
    </lineage>
</organism>
<evidence type="ECO:0000256" key="1">
    <source>
        <dbReference type="ARBA" id="ARBA00009179"/>
    </source>
</evidence>
<dbReference type="Proteomes" id="UP000242520">
    <property type="component" value="Unassembled WGS sequence"/>
</dbReference>
<keyword evidence="2 5" id="KW-0645">Protease</keyword>
<evidence type="ECO:0000256" key="3">
    <source>
        <dbReference type="ARBA" id="ARBA00022801"/>
    </source>
</evidence>
<dbReference type="RefSeq" id="WP_072725753.1">
    <property type="nucleotide sequence ID" value="NZ_FQXH01000022.1"/>
</dbReference>
<dbReference type="Gene3D" id="3.30.750.44">
    <property type="match status" value="1"/>
</dbReference>
<dbReference type="CDD" id="cd06782">
    <property type="entry name" value="cpPDZ_CPP-like"/>
    <property type="match status" value="1"/>
</dbReference>
<protein>
    <submittedName>
        <fullName evidence="7">Carboxyl-terminal processing protease</fullName>
    </submittedName>
</protein>
<proteinExistence type="inferred from homology"/>
<evidence type="ECO:0000313" key="8">
    <source>
        <dbReference type="Proteomes" id="UP000242520"/>
    </source>
</evidence>
<gene>
    <name evidence="7" type="ORF">SAMN02744040_01836</name>
</gene>
<dbReference type="EMBL" id="FQXH01000022">
    <property type="protein sequence ID" value="SHH40106.1"/>
    <property type="molecule type" value="Genomic_DNA"/>
</dbReference>
<feature type="domain" description="PDZ" evidence="6">
    <location>
        <begin position="97"/>
        <end position="163"/>
    </location>
</feature>
<dbReference type="InterPro" id="IPR041489">
    <property type="entry name" value="PDZ_6"/>
</dbReference>
<dbReference type="OrthoDB" id="9812068at2"/>
<dbReference type="SMART" id="SM00228">
    <property type="entry name" value="PDZ"/>
    <property type="match status" value="1"/>
</dbReference>
<dbReference type="Gene3D" id="2.30.42.10">
    <property type="match status" value="1"/>
</dbReference>
<comment type="similarity">
    <text evidence="1 5">Belongs to the peptidase S41A family.</text>
</comment>
<dbReference type="SUPFAM" id="SSF50156">
    <property type="entry name" value="PDZ domain-like"/>
    <property type="match status" value="1"/>
</dbReference>
<dbReference type="Gene3D" id="3.90.226.10">
    <property type="entry name" value="2-enoyl-CoA Hydratase, Chain A, domain 1"/>
    <property type="match status" value="1"/>
</dbReference>
<dbReference type="Pfam" id="PF22694">
    <property type="entry name" value="CtpB_N-like"/>
    <property type="match status" value="1"/>
</dbReference>
<dbReference type="GO" id="GO:0030288">
    <property type="term" value="C:outer membrane-bounded periplasmic space"/>
    <property type="evidence" value="ECO:0007669"/>
    <property type="project" value="TreeGrafter"/>
</dbReference>
<dbReference type="PANTHER" id="PTHR32060:SF30">
    <property type="entry name" value="CARBOXY-TERMINAL PROCESSING PROTEASE CTPA"/>
    <property type="match status" value="1"/>
</dbReference>
<dbReference type="GO" id="GO:0006508">
    <property type="term" value="P:proteolysis"/>
    <property type="evidence" value="ECO:0007669"/>
    <property type="project" value="UniProtKB-KW"/>
</dbReference>
<dbReference type="InterPro" id="IPR055210">
    <property type="entry name" value="CtpA/B_N"/>
</dbReference>
<evidence type="ECO:0000256" key="5">
    <source>
        <dbReference type="RuleBase" id="RU004404"/>
    </source>
</evidence>
<dbReference type="GO" id="GO:0008236">
    <property type="term" value="F:serine-type peptidase activity"/>
    <property type="evidence" value="ECO:0007669"/>
    <property type="project" value="UniProtKB-KW"/>
</dbReference>
<dbReference type="PANTHER" id="PTHR32060">
    <property type="entry name" value="TAIL-SPECIFIC PROTEASE"/>
    <property type="match status" value="1"/>
</dbReference>
<dbReference type="FunFam" id="2.30.42.10:FF:000063">
    <property type="entry name" value="Peptidase, S41 family"/>
    <property type="match status" value="1"/>
</dbReference>
<dbReference type="GO" id="GO:0004175">
    <property type="term" value="F:endopeptidase activity"/>
    <property type="evidence" value="ECO:0007669"/>
    <property type="project" value="TreeGrafter"/>
</dbReference>
<dbReference type="SUPFAM" id="SSF52096">
    <property type="entry name" value="ClpP/crotonase"/>
    <property type="match status" value="1"/>
</dbReference>
<dbReference type="InterPro" id="IPR005151">
    <property type="entry name" value="Tail-specific_protease"/>
</dbReference>
<dbReference type="Pfam" id="PF17820">
    <property type="entry name" value="PDZ_6"/>
    <property type="match status" value="1"/>
</dbReference>
<dbReference type="Pfam" id="PF03572">
    <property type="entry name" value="Peptidase_S41"/>
    <property type="match status" value="1"/>
</dbReference>
<dbReference type="PROSITE" id="PS50106">
    <property type="entry name" value="PDZ"/>
    <property type="match status" value="1"/>
</dbReference>
<dbReference type="GO" id="GO:0007165">
    <property type="term" value="P:signal transduction"/>
    <property type="evidence" value="ECO:0007669"/>
    <property type="project" value="TreeGrafter"/>
</dbReference>
<evidence type="ECO:0000259" key="6">
    <source>
        <dbReference type="PROSITE" id="PS50106"/>
    </source>
</evidence>
<reference evidence="8" key="1">
    <citation type="submission" date="2016-11" db="EMBL/GenBank/DDBJ databases">
        <authorList>
            <person name="Varghese N."/>
            <person name="Submissions S."/>
        </authorList>
    </citation>
    <scope>NUCLEOTIDE SEQUENCE [LARGE SCALE GENOMIC DNA]</scope>
    <source>
        <strain evidence="8">DSM 15285</strain>
    </source>
</reference>
<dbReference type="InterPro" id="IPR036034">
    <property type="entry name" value="PDZ_sf"/>
</dbReference>
<dbReference type="InterPro" id="IPR004447">
    <property type="entry name" value="Peptidase_S41A"/>
</dbReference>